<dbReference type="InterPro" id="IPR042777">
    <property type="entry name" value="Sen15_fungi"/>
</dbReference>
<dbReference type="GO" id="GO:0003676">
    <property type="term" value="F:nucleic acid binding"/>
    <property type="evidence" value="ECO:0007669"/>
    <property type="project" value="InterPro"/>
</dbReference>
<dbReference type="OrthoDB" id="10002170at2759"/>
<accession>A0A8K0SRH5</accession>
<keyword evidence="2" id="KW-0819">tRNA processing</keyword>
<dbReference type="Proteomes" id="UP000813444">
    <property type="component" value="Unassembled WGS sequence"/>
</dbReference>
<dbReference type="Pfam" id="PF09631">
    <property type="entry name" value="Sen15"/>
    <property type="match status" value="1"/>
</dbReference>
<dbReference type="GO" id="GO:0000379">
    <property type="term" value="P:tRNA-type intron splice site recognition and cleavage"/>
    <property type="evidence" value="ECO:0007669"/>
    <property type="project" value="InterPro"/>
</dbReference>
<dbReference type="PANTHER" id="PTHR28518">
    <property type="entry name" value="TRNA-SPLICING ENDONUCLEASE SUBUNIT SEN15"/>
    <property type="match status" value="1"/>
</dbReference>
<dbReference type="InterPro" id="IPR036167">
    <property type="entry name" value="tRNA_intron_Endo_cat-like_sf"/>
</dbReference>
<dbReference type="Gene3D" id="3.40.1350.10">
    <property type="match status" value="1"/>
</dbReference>
<gene>
    <name evidence="4" type="ORF">B0I35DRAFT_268452</name>
</gene>
<dbReference type="InterPro" id="IPR011856">
    <property type="entry name" value="tRNA_endonuc-like_dom_sf"/>
</dbReference>
<organism evidence="4 5">
    <name type="scientific">Stachybotrys elegans</name>
    <dbReference type="NCBI Taxonomy" id="80388"/>
    <lineage>
        <taxon>Eukaryota</taxon>
        <taxon>Fungi</taxon>
        <taxon>Dikarya</taxon>
        <taxon>Ascomycota</taxon>
        <taxon>Pezizomycotina</taxon>
        <taxon>Sordariomycetes</taxon>
        <taxon>Hypocreomycetidae</taxon>
        <taxon>Hypocreales</taxon>
        <taxon>Stachybotryaceae</taxon>
        <taxon>Stachybotrys</taxon>
    </lineage>
</organism>
<evidence type="ECO:0000313" key="5">
    <source>
        <dbReference type="Proteomes" id="UP000813444"/>
    </source>
</evidence>
<dbReference type="InterPro" id="IPR018593">
    <property type="entry name" value="tRNA-endonuc_su_Sen15"/>
</dbReference>
<dbReference type="PANTHER" id="PTHR28518:SF1">
    <property type="entry name" value="TRNA-SPLICING ENDONUCLEASE SUBUNIT SEN15"/>
    <property type="match status" value="1"/>
</dbReference>
<keyword evidence="5" id="KW-1185">Reference proteome</keyword>
<evidence type="ECO:0000256" key="1">
    <source>
        <dbReference type="ARBA" id="ARBA00006091"/>
    </source>
</evidence>
<evidence type="ECO:0000313" key="4">
    <source>
        <dbReference type="EMBL" id="KAH7313255.1"/>
    </source>
</evidence>
<comment type="similarity">
    <text evidence="1">Belongs to the SEN15 family.</text>
</comment>
<proteinExistence type="inferred from homology"/>
<evidence type="ECO:0000259" key="3">
    <source>
        <dbReference type="Pfam" id="PF09631"/>
    </source>
</evidence>
<sequence>MAQQCQPDTTAAPPSTAAKGTIQHQFVADITSAIVQNLQDQHDWSSVRVQPPGDGQTRPLICGLPPRRLYIHPDDQIAALNQEQRGLISSEQALQVPEPEWVLPIHLTEKWSLADFAMVFDSVPSTQPRGKRILLGILHNDSTVVYYFMHEGMVKPRQN</sequence>
<protein>
    <submittedName>
        <fullName evidence="4">Sen15 protein-domain-containing protein</fullName>
    </submittedName>
</protein>
<dbReference type="GO" id="GO:0000214">
    <property type="term" value="C:tRNA-intron endonuclease complex"/>
    <property type="evidence" value="ECO:0007669"/>
    <property type="project" value="InterPro"/>
</dbReference>
<comment type="caution">
    <text evidence="4">The sequence shown here is derived from an EMBL/GenBank/DDBJ whole genome shotgun (WGS) entry which is preliminary data.</text>
</comment>
<dbReference type="AlphaFoldDB" id="A0A8K0SRH5"/>
<feature type="domain" description="tRNA-splicing endonuclease subunit Sen15" evidence="3">
    <location>
        <begin position="34"/>
        <end position="159"/>
    </location>
</feature>
<name>A0A8K0SRH5_9HYPO</name>
<dbReference type="EMBL" id="JAGPNK010000009">
    <property type="protein sequence ID" value="KAH7313255.1"/>
    <property type="molecule type" value="Genomic_DNA"/>
</dbReference>
<reference evidence="4" key="1">
    <citation type="journal article" date="2021" name="Nat. Commun.">
        <title>Genetic determinants of endophytism in the Arabidopsis root mycobiome.</title>
        <authorList>
            <person name="Mesny F."/>
            <person name="Miyauchi S."/>
            <person name="Thiergart T."/>
            <person name="Pickel B."/>
            <person name="Atanasova L."/>
            <person name="Karlsson M."/>
            <person name="Huettel B."/>
            <person name="Barry K.W."/>
            <person name="Haridas S."/>
            <person name="Chen C."/>
            <person name="Bauer D."/>
            <person name="Andreopoulos W."/>
            <person name="Pangilinan J."/>
            <person name="LaButti K."/>
            <person name="Riley R."/>
            <person name="Lipzen A."/>
            <person name="Clum A."/>
            <person name="Drula E."/>
            <person name="Henrissat B."/>
            <person name="Kohler A."/>
            <person name="Grigoriev I.V."/>
            <person name="Martin F.M."/>
            <person name="Hacquard S."/>
        </authorList>
    </citation>
    <scope>NUCLEOTIDE SEQUENCE</scope>
    <source>
        <strain evidence="4">MPI-CAGE-CH-0235</strain>
    </source>
</reference>
<evidence type="ECO:0000256" key="2">
    <source>
        <dbReference type="ARBA" id="ARBA00022694"/>
    </source>
</evidence>
<dbReference type="SUPFAM" id="SSF53032">
    <property type="entry name" value="tRNA-intron endonuclease catalytic domain-like"/>
    <property type="match status" value="1"/>
</dbReference>
<dbReference type="GO" id="GO:0000213">
    <property type="term" value="F:tRNA-intron lyase activity"/>
    <property type="evidence" value="ECO:0007669"/>
    <property type="project" value="TreeGrafter"/>
</dbReference>